<dbReference type="SUPFAM" id="SSF55874">
    <property type="entry name" value="ATPase domain of HSP90 chaperone/DNA topoisomerase II/histidine kinase"/>
    <property type="match status" value="1"/>
</dbReference>
<dbReference type="CDD" id="cd00075">
    <property type="entry name" value="HATPase"/>
    <property type="match status" value="1"/>
</dbReference>
<comment type="catalytic activity">
    <reaction evidence="1">
        <text>ATP + protein L-histidine = ADP + protein N-phospho-L-histidine.</text>
        <dbReference type="EC" id="2.7.13.3"/>
    </reaction>
</comment>
<dbReference type="eggNOG" id="COG2205">
    <property type="taxonomic scope" value="Bacteria"/>
</dbReference>
<organism evidence="20 21">
    <name type="scientific">Paenibacillus graminis</name>
    <dbReference type="NCBI Taxonomy" id="189425"/>
    <lineage>
        <taxon>Bacteria</taxon>
        <taxon>Bacillati</taxon>
        <taxon>Bacillota</taxon>
        <taxon>Bacilli</taxon>
        <taxon>Bacillales</taxon>
        <taxon>Paenibacillaceae</taxon>
        <taxon>Paenibacillus</taxon>
    </lineage>
</organism>
<keyword evidence="7 17" id="KW-0812">Transmembrane</keyword>
<dbReference type="InterPro" id="IPR036097">
    <property type="entry name" value="HisK_dim/P_sf"/>
</dbReference>
<dbReference type="Gene3D" id="6.10.340.10">
    <property type="match status" value="1"/>
</dbReference>
<accession>A0A089NIU7</accession>
<keyword evidence="13" id="KW-0843">Virulence</keyword>
<dbReference type="Pfam" id="PF00512">
    <property type="entry name" value="HisKA"/>
    <property type="match status" value="1"/>
</dbReference>
<dbReference type="KEGG" id="pgm:PGRAT_16010"/>
<dbReference type="Proteomes" id="UP000029500">
    <property type="component" value="Chromosome"/>
</dbReference>
<dbReference type="STRING" id="189425.PGRAT_16010"/>
<keyword evidence="5" id="KW-0597">Phosphoprotein</keyword>
<evidence type="ECO:0000256" key="3">
    <source>
        <dbReference type="ARBA" id="ARBA00012438"/>
    </source>
</evidence>
<keyword evidence="21" id="KW-1185">Reference proteome</keyword>
<evidence type="ECO:0000256" key="13">
    <source>
        <dbReference type="ARBA" id="ARBA00023026"/>
    </source>
</evidence>
<evidence type="ECO:0000256" key="14">
    <source>
        <dbReference type="ARBA" id="ARBA00023136"/>
    </source>
</evidence>
<dbReference type="CDD" id="cd06225">
    <property type="entry name" value="HAMP"/>
    <property type="match status" value="1"/>
</dbReference>
<dbReference type="CDD" id="cd00082">
    <property type="entry name" value="HisKA"/>
    <property type="match status" value="1"/>
</dbReference>
<comment type="subcellular location">
    <subcellularLocation>
        <location evidence="2">Cell membrane</location>
        <topology evidence="2">Multi-pass membrane protein</topology>
    </subcellularLocation>
</comment>
<dbReference type="GO" id="GO:0005886">
    <property type="term" value="C:plasma membrane"/>
    <property type="evidence" value="ECO:0007669"/>
    <property type="project" value="UniProtKB-SubCell"/>
</dbReference>
<evidence type="ECO:0000259" key="18">
    <source>
        <dbReference type="PROSITE" id="PS50109"/>
    </source>
</evidence>
<dbReference type="EC" id="2.7.13.3" evidence="3"/>
<keyword evidence="4" id="KW-1003">Cell membrane</keyword>
<name>A0A089NIU7_9BACL</name>
<dbReference type="AlphaFoldDB" id="A0A089NIU7"/>
<dbReference type="InterPro" id="IPR003594">
    <property type="entry name" value="HATPase_dom"/>
</dbReference>
<evidence type="ECO:0000256" key="11">
    <source>
        <dbReference type="ARBA" id="ARBA00022989"/>
    </source>
</evidence>
<evidence type="ECO:0000313" key="20">
    <source>
        <dbReference type="EMBL" id="AIQ68959.1"/>
    </source>
</evidence>
<dbReference type="Gene3D" id="3.30.565.10">
    <property type="entry name" value="Histidine kinase-like ATPase, C-terminal domain"/>
    <property type="match status" value="1"/>
</dbReference>
<keyword evidence="9" id="KW-0418">Kinase</keyword>
<dbReference type="HOGENOM" id="CLU_000445_89_6_9"/>
<comment type="function">
    <text evidence="15">Member of the two-component regulatory system HssS/HssR involved in intracellular heme homeostasis and tempering of staphylococcal virulence. HssS functions as a heme sensor histidine kinase which is autophosphorylated at a histidine residue and transfers its phosphate group to an aspartate residue of HssR. HssR/HssS activates the expression of hrtAB, an efflux pump, in response to extracellular heme, hemin, hemoglobin or blood.</text>
</comment>
<dbReference type="InterPro" id="IPR005467">
    <property type="entry name" value="His_kinase_dom"/>
</dbReference>
<dbReference type="GO" id="GO:0000155">
    <property type="term" value="F:phosphorelay sensor kinase activity"/>
    <property type="evidence" value="ECO:0007669"/>
    <property type="project" value="InterPro"/>
</dbReference>
<dbReference type="PRINTS" id="PR00344">
    <property type="entry name" value="BCTRLSENSOR"/>
</dbReference>
<dbReference type="InterPro" id="IPR036890">
    <property type="entry name" value="HATPase_C_sf"/>
</dbReference>
<evidence type="ECO:0000256" key="6">
    <source>
        <dbReference type="ARBA" id="ARBA00022679"/>
    </source>
</evidence>
<keyword evidence="8" id="KW-0547">Nucleotide-binding</keyword>
<dbReference type="PROSITE" id="PS50885">
    <property type="entry name" value="HAMP"/>
    <property type="match status" value="1"/>
</dbReference>
<dbReference type="InterPro" id="IPR050398">
    <property type="entry name" value="HssS/ArlS-like"/>
</dbReference>
<evidence type="ECO:0000256" key="16">
    <source>
        <dbReference type="ARBA" id="ARBA00040841"/>
    </source>
</evidence>
<evidence type="ECO:0000256" key="8">
    <source>
        <dbReference type="ARBA" id="ARBA00022741"/>
    </source>
</evidence>
<reference evidence="20 21" key="1">
    <citation type="submission" date="2014-08" db="EMBL/GenBank/DDBJ databases">
        <title>Comparative genomics of the Paenibacillus odorifer group.</title>
        <authorList>
            <person name="den Bakker H.C."/>
            <person name="Tsai Y.-C."/>
            <person name="Martin N."/>
            <person name="Korlach J."/>
            <person name="Wiedmann M."/>
        </authorList>
    </citation>
    <scope>NUCLEOTIDE SEQUENCE [LARGE SCALE GENOMIC DNA]</scope>
    <source>
        <strain evidence="20 21">DSM 15220</strain>
    </source>
</reference>
<evidence type="ECO:0000256" key="1">
    <source>
        <dbReference type="ARBA" id="ARBA00000085"/>
    </source>
</evidence>
<feature type="transmembrane region" description="Helical" evidence="17">
    <location>
        <begin position="6"/>
        <end position="27"/>
    </location>
</feature>
<feature type="domain" description="HAMP" evidence="19">
    <location>
        <begin position="176"/>
        <end position="228"/>
    </location>
</feature>
<dbReference type="RefSeq" id="WP_036702815.1">
    <property type="nucleotide sequence ID" value="NZ_CP009287.1"/>
</dbReference>
<evidence type="ECO:0000256" key="15">
    <source>
        <dbReference type="ARBA" id="ARBA00037219"/>
    </source>
</evidence>
<evidence type="ECO:0000256" key="4">
    <source>
        <dbReference type="ARBA" id="ARBA00022475"/>
    </source>
</evidence>
<keyword evidence="12" id="KW-0902">Two-component regulatory system</keyword>
<dbReference type="FunFam" id="1.10.287.130:FF:000001">
    <property type="entry name" value="Two-component sensor histidine kinase"/>
    <property type="match status" value="1"/>
</dbReference>
<dbReference type="EMBL" id="CP009287">
    <property type="protein sequence ID" value="AIQ68959.1"/>
    <property type="molecule type" value="Genomic_DNA"/>
</dbReference>
<evidence type="ECO:0000256" key="10">
    <source>
        <dbReference type="ARBA" id="ARBA00022840"/>
    </source>
</evidence>
<dbReference type="SMART" id="SM00388">
    <property type="entry name" value="HisKA"/>
    <property type="match status" value="1"/>
</dbReference>
<evidence type="ECO:0000256" key="7">
    <source>
        <dbReference type="ARBA" id="ARBA00022692"/>
    </source>
</evidence>
<evidence type="ECO:0000256" key="5">
    <source>
        <dbReference type="ARBA" id="ARBA00022553"/>
    </source>
</evidence>
<keyword evidence="6" id="KW-0808">Transferase</keyword>
<feature type="domain" description="Histidine kinase" evidence="18">
    <location>
        <begin position="236"/>
        <end position="451"/>
    </location>
</feature>
<evidence type="ECO:0000256" key="12">
    <source>
        <dbReference type="ARBA" id="ARBA00023012"/>
    </source>
</evidence>
<sequence length="456" mass="51585">MIKSLYARVVFTFLGVVIVSLLSVLFVQSYFYNGHIEAIVEEKMIGNAQMIIQLYKKLAPKDAKAFVEVSNSMPFYKVRFYDSSGTLLNPGSAAPDRQKDQPYLQQVLKQNKIYRNGASEDDEITVGLPFELNGSPHVLLVTTQTSFVLDEIDSLTRYQQLFTLGLGSILVLIAARYMVRPLQKLTHATQRMARGDFNVGLSTKRRDEIGQLTLSFNAMAAEVGRLDMLRRRFVSDVSHEIQSPLTSIKGYTRVLKIKSVDEKTRMQMLNIIDEESDRLSRLCDDLLELTSLEHEHAKPAPQKFRLDEQLRKAVIRLEPQWSASNLDMQLMLESITIVADEDRMNQVWNNLLGNCIKFTADHGKIMVESFKKGESAVVRMTDNGIGIPEEEISQIFKPFYKVDKARNRNVSGNGIGLSIVKRIVDLHHGKIEVSSRLGKGTSFSIILPLEDTKPEL</sequence>
<dbReference type="Pfam" id="PF02518">
    <property type="entry name" value="HATPase_c"/>
    <property type="match status" value="1"/>
</dbReference>
<evidence type="ECO:0000256" key="9">
    <source>
        <dbReference type="ARBA" id="ARBA00022777"/>
    </source>
</evidence>
<dbReference type="SUPFAM" id="SSF158472">
    <property type="entry name" value="HAMP domain-like"/>
    <property type="match status" value="1"/>
</dbReference>
<dbReference type="PANTHER" id="PTHR45528:SF11">
    <property type="entry name" value="HISTIDINE KINASE"/>
    <property type="match status" value="1"/>
</dbReference>
<dbReference type="InterPro" id="IPR003661">
    <property type="entry name" value="HisK_dim/P_dom"/>
</dbReference>
<dbReference type="OrthoDB" id="9813151at2"/>
<keyword evidence="11 17" id="KW-1133">Transmembrane helix</keyword>
<dbReference type="Pfam" id="PF00672">
    <property type="entry name" value="HAMP"/>
    <property type="match status" value="1"/>
</dbReference>
<dbReference type="SMART" id="SM00304">
    <property type="entry name" value="HAMP"/>
    <property type="match status" value="1"/>
</dbReference>
<protein>
    <recommendedName>
        <fullName evidence="16">Heme sensor protein HssS</fullName>
        <ecNumber evidence="3">2.7.13.3</ecNumber>
    </recommendedName>
</protein>
<evidence type="ECO:0000256" key="17">
    <source>
        <dbReference type="SAM" id="Phobius"/>
    </source>
</evidence>
<evidence type="ECO:0000313" key="21">
    <source>
        <dbReference type="Proteomes" id="UP000029500"/>
    </source>
</evidence>
<evidence type="ECO:0000256" key="2">
    <source>
        <dbReference type="ARBA" id="ARBA00004651"/>
    </source>
</evidence>
<gene>
    <name evidence="20" type="ORF">PGRAT_16010</name>
</gene>
<dbReference type="InterPro" id="IPR003660">
    <property type="entry name" value="HAMP_dom"/>
</dbReference>
<keyword evidence="10" id="KW-0067">ATP-binding</keyword>
<proteinExistence type="predicted"/>
<dbReference type="PANTHER" id="PTHR45528">
    <property type="entry name" value="SENSOR HISTIDINE KINASE CPXA"/>
    <property type="match status" value="1"/>
</dbReference>
<dbReference type="GO" id="GO:0005524">
    <property type="term" value="F:ATP binding"/>
    <property type="evidence" value="ECO:0007669"/>
    <property type="project" value="UniProtKB-KW"/>
</dbReference>
<dbReference type="SUPFAM" id="SSF47384">
    <property type="entry name" value="Homodimeric domain of signal transducing histidine kinase"/>
    <property type="match status" value="1"/>
</dbReference>
<dbReference type="PROSITE" id="PS50109">
    <property type="entry name" value="HIS_KIN"/>
    <property type="match status" value="1"/>
</dbReference>
<keyword evidence="14 17" id="KW-0472">Membrane</keyword>
<evidence type="ECO:0000259" key="19">
    <source>
        <dbReference type="PROSITE" id="PS50885"/>
    </source>
</evidence>
<dbReference type="SMART" id="SM00387">
    <property type="entry name" value="HATPase_c"/>
    <property type="match status" value="1"/>
</dbReference>
<dbReference type="InterPro" id="IPR004358">
    <property type="entry name" value="Sig_transdc_His_kin-like_C"/>
</dbReference>
<dbReference type="FunFam" id="3.30.565.10:FF:000006">
    <property type="entry name" value="Sensor histidine kinase WalK"/>
    <property type="match status" value="1"/>
</dbReference>
<dbReference type="Gene3D" id="1.10.287.130">
    <property type="match status" value="1"/>
</dbReference>